<dbReference type="EMBL" id="FONH01000004">
    <property type="protein sequence ID" value="SFE82938.1"/>
    <property type="molecule type" value="Genomic_DNA"/>
</dbReference>
<feature type="region of interest" description="Disordered" evidence="1">
    <location>
        <begin position="1"/>
        <end position="152"/>
    </location>
</feature>
<evidence type="ECO:0000256" key="1">
    <source>
        <dbReference type="SAM" id="MobiDB-lite"/>
    </source>
</evidence>
<accession>A0A1I2DR16</accession>
<dbReference type="AlphaFoldDB" id="A0A1I2DR16"/>
<protein>
    <submittedName>
        <fullName evidence="2">Uncharacterized protein</fullName>
    </submittedName>
</protein>
<sequence>MANADNEHSGRGAAAHRGNQGEDGIDDRVTKKERREPDPAAGEPDESQGGEPVSVPTRQLPREDGDEDESESADDDGQHVSAGTHARPQRLTPELVVAPEGGVGRRSGTGQAKTHRSFDESEGRQSLGRLIDPDSELPEPRVGDSYQSGGMH</sequence>
<dbReference type="RefSeq" id="WP_026633092.1">
    <property type="nucleotide sequence ID" value="NZ_FONH01000004.1"/>
</dbReference>
<organism evidence="2 3">
    <name type="scientific">Dyella marensis</name>
    <dbReference type="NCBI Taxonomy" id="500610"/>
    <lineage>
        <taxon>Bacteria</taxon>
        <taxon>Pseudomonadati</taxon>
        <taxon>Pseudomonadota</taxon>
        <taxon>Gammaproteobacteria</taxon>
        <taxon>Lysobacterales</taxon>
        <taxon>Rhodanobacteraceae</taxon>
        <taxon>Dyella</taxon>
    </lineage>
</organism>
<gene>
    <name evidence="2" type="ORF">SAMN02799615_01774</name>
</gene>
<feature type="compositionally biased region" description="Acidic residues" evidence="1">
    <location>
        <begin position="64"/>
        <end position="75"/>
    </location>
</feature>
<dbReference type="Proteomes" id="UP000199477">
    <property type="component" value="Unassembled WGS sequence"/>
</dbReference>
<name>A0A1I2DR16_9GAMM</name>
<reference evidence="3" key="1">
    <citation type="submission" date="2016-10" db="EMBL/GenBank/DDBJ databases">
        <authorList>
            <person name="Varghese N."/>
            <person name="Submissions S."/>
        </authorList>
    </citation>
    <scope>NUCLEOTIDE SEQUENCE [LARGE SCALE GENOMIC DNA]</scope>
    <source>
        <strain evidence="3">UNC178MFTsu3.1</strain>
    </source>
</reference>
<proteinExistence type="predicted"/>
<evidence type="ECO:0000313" key="2">
    <source>
        <dbReference type="EMBL" id="SFE82938.1"/>
    </source>
</evidence>
<keyword evidence="3" id="KW-1185">Reference proteome</keyword>
<evidence type="ECO:0000313" key="3">
    <source>
        <dbReference type="Proteomes" id="UP000199477"/>
    </source>
</evidence>
<feature type="compositionally biased region" description="Basic and acidic residues" evidence="1">
    <location>
        <begin position="1"/>
        <end position="10"/>
    </location>
</feature>
<feature type="compositionally biased region" description="Basic and acidic residues" evidence="1">
    <location>
        <begin position="26"/>
        <end position="38"/>
    </location>
</feature>